<evidence type="ECO:0000256" key="2">
    <source>
        <dbReference type="SAM" id="MobiDB-lite"/>
    </source>
</evidence>
<evidence type="ECO:0000256" key="1">
    <source>
        <dbReference type="PROSITE-ProRule" id="PRU00023"/>
    </source>
</evidence>
<dbReference type="GeneID" id="112290629"/>
<dbReference type="EnsemblPlants" id="Pp3c13_11750V3.1">
    <property type="protein sequence ID" value="Pp3c13_11750V3.1"/>
    <property type="gene ID" value="Pp3c13_11750"/>
</dbReference>
<dbReference type="PROSITE" id="PS50088">
    <property type="entry name" value="ANK_REPEAT"/>
    <property type="match status" value="3"/>
</dbReference>
<dbReference type="PRINTS" id="PR01415">
    <property type="entry name" value="ANKYRIN"/>
</dbReference>
<keyword evidence="6" id="KW-1185">Reference proteome</keyword>
<dbReference type="RefSeq" id="XP_024392880.1">
    <property type="nucleotide sequence ID" value="XM_024537112.2"/>
</dbReference>
<dbReference type="PANTHER" id="PTHR46354:SF27">
    <property type="entry name" value="DOG1 DOMAIN-CONTAINING PROTEIN"/>
    <property type="match status" value="1"/>
</dbReference>
<dbReference type="OMA" id="CKEDASF"/>
<feature type="repeat" description="ANK" evidence="1">
    <location>
        <begin position="412"/>
        <end position="444"/>
    </location>
</feature>
<feature type="repeat" description="ANK" evidence="1">
    <location>
        <begin position="315"/>
        <end position="347"/>
    </location>
</feature>
<dbReference type="EnsemblPlants" id="Pp3c13_11750V3.4">
    <property type="protein sequence ID" value="Pp3c13_11750V3.4"/>
    <property type="gene ID" value="Pp3c13_11750"/>
</dbReference>
<dbReference type="Gramene" id="Pp3c13_11750V3.4">
    <property type="protein sequence ID" value="Pp3c13_11750V3.4"/>
    <property type="gene ID" value="Pp3c13_11750"/>
</dbReference>
<reference evidence="4 6" key="1">
    <citation type="journal article" date="2008" name="Science">
        <title>The Physcomitrella genome reveals evolutionary insights into the conquest of land by plants.</title>
        <authorList>
            <person name="Rensing S."/>
            <person name="Lang D."/>
            <person name="Zimmer A."/>
            <person name="Terry A."/>
            <person name="Salamov A."/>
            <person name="Shapiro H."/>
            <person name="Nishiyama T."/>
            <person name="Perroud P.-F."/>
            <person name="Lindquist E."/>
            <person name="Kamisugi Y."/>
            <person name="Tanahashi T."/>
            <person name="Sakakibara K."/>
            <person name="Fujita T."/>
            <person name="Oishi K."/>
            <person name="Shin-I T."/>
            <person name="Kuroki Y."/>
            <person name="Toyoda A."/>
            <person name="Suzuki Y."/>
            <person name="Hashimoto A."/>
            <person name="Yamaguchi K."/>
            <person name="Sugano A."/>
            <person name="Kohara Y."/>
            <person name="Fujiyama A."/>
            <person name="Anterola A."/>
            <person name="Aoki S."/>
            <person name="Ashton N."/>
            <person name="Barbazuk W.B."/>
            <person name="Barker E."/>
            <person name="Bennetzen J."/>
            <person name="Bezanilla M."/>
            <person name="Blankenship R."/>
            <person name="Cho S.H."/>
            <person name="Dutcher S."/>
            <person name="Estelle M."/>
            <person name="Fawcett J.A."/>
            <person name="Gundlach H."/>
            <person name="Hanada K."/>
            <person name="Heyl A."/>
            <person name="Hicks K.A."/>
            <person name="Hugh J."/>
            <person name="Lohr M."/>
            <person name="Mayer K."/>
            <person name="Melkozernov A."/>
            <person name="Murata T."/>
            <person name="Nelson D."/>
            <person name="Pils B."/>
            <person name="Prigge M."/>
            <person name="Reiss B."/>
            <person name="Renner T."/>
            <person name="Rombauts S."/>
            <person name="Rushton P."/>
            <person name="Sanderfoot A."/>
            <person name="Schween G."/>
            <person name="Shiu S.-H."/>
            <person name="Stueber K."/>
            <person name="Theodoulou F.L."/>
            <person name="Tu H."/>
            <person name="Van de Peer Y."/>
            <person name="Verrier P.J."/>
            <person name="Waters E."/>
            <person name="Wood A."/>
            <person name="Yang L."/>
            <person name="Cove D."/>
            <person name="Cuming A."/>
            <person name="Hasebe M."/>
            <person name="Lucas S."/>
            <person name="Mishler D.B."/>
            <person name="Reski R."/>
            <person name="Grigoriev I."/>
            <person name="Quatrano R.S."/>
            <person name="Boore J.L."/>
        </authorList>
    </citation>
    <scope>NUCLEOTIDE SEQUENCE [LARGE SCALE GENOMIC DNA]</scope>
    <source>
        <strain evidence="5 6">cv. Gransden 2004</strain>
    </source>
</reference>
<dbReference type="SUPFAM" id="SSF48403">
    <property type="entry name" value="Ankyrin repeat"/>
    <property type="match status" value="1"/>
</dbReference>
<gene>
    <name evidence="5" type="primary">LOC112290629</name>
    <name evidence="4" type="ORF">PHYPA_017246</name>
</gene>
<evidence type="ECO:0000259" key="3">
    <source>
        <dbReference type="PROSITE" id="PS51806"/>
    </source>
</evidence>
<organism evidence="4">
    <name type="scientific">Physcomitrium patens</name>
    <name type="common">Spreading-leaved earth moss</name>
    <name type="synonym">Physcomitrella patens</name>
    <dbReference type="NCBI Taxonomy" id="3218"/>
    <lineage>
        <taxon>Eukaryota</taxon>
        <taxon>Viridiplantae</taxon>
        <taxon>Streptophyta</taxon>
        <taxon>Embryophyta</taxon>
        <taxon>Bryophyta</taxon>
        <taxon>Bryophytina</taxon>
        <taxon>Bryopsida</taxon>
        <taxon>Funariidae</taxon>
        <taxon>Funariales</taxon>
        <taxon>Funariaceae</taxon>
        <taxon>Physcomitrium</taxon>
    </lineage>
</organism>
<dbReference type="InterPro" id="IPR002110">
    <property type="entry name" value="Ankyrin_rpt"/>
</dbReference>
<reference evidence="4 6" key="2">
    <citation type="journal article" date="2018" name="Plant J.">
        <title>The Physcomitrella patens chromosome-scale assembly reveals moss genome structure and evolution.</title>
        <authorList>
            <person name="Lang D."/>
            <person name="Ullrich K.K."/>
            <person name="Murat F."/>
            <person name="Fuchs J."/>
            <person name="Jenkins J."/>
            <person name="Haas F.B."/>
            <person name="Piednoel M."/>
            <person name="Gundlach H."/>
            <person name="Van Bel M."/>
            <person name="Meyberg R."/>
            <person name="Vives C."/>
            <person name="Morata J."/>
            <person name="Symeonidi A."/>
            <person name="Hiss M."/>
            <person name="Muchero W."/>
            <person name="Kamisugi Y."/>
            <person name="Saleh O."/>
            <person name="Blanc G."/>
            <person name="Decker E.L."/>
            <person name="van Gessel N."/>
            <person name="Grimwood J."/>
            <person name="Hayes R.D."/>
            <person name="Graham S.W."/>
            <person name="Gunter L.E."/>
            <person name="McDaniel S.F."/>
            <person name="Hoernstein S.N.W."/>
            <person name="Larsson A."/>
            <person name="Li F.W."/>
            <person name="Perroud P.F."/>
            <person name="Phillips J."/>
            <person name="Ranjan P."/>
            <person name="Rokshar D.S."/>
            <person name="Rothfels C.J."/>
            <person name="Schneider L."/>
            <person name="Shu S."/>
            <person name="Stevenson D.W."/>
            <person name="Thummler F."/>
            <person name="Tillich M."/>
            <person name="Villarreal Aguilar J.C."/>
            <person name="Widiez T."/>
            <person name="Wong G.K."/>
            <person name="Wymore A."/>
            <person name="Zhang Y."/>
            <person name="Zimmer A.D."/>
            <person name="Quatrano R.S."/>
            <person name="Mayer K.F.X."/>
            <person name="Goodstein D."/>
            <person name="Casacuberta J.M."/>
            <person name="Vandepoele K."/>
            <person name="Reski R."/>
            <person name="Cuming A.C."/>
            <person name="Tuskan G.A."/>
            <person name="Maumus F."/>
            <person name="Salse J."/>
            <person name="Schmutz J."/>
            <person name="Rensing S.A."/>
        </authorList>
    </citation>
    <scope>NUCLEOTIDE SEQUENCE [LARGE SCALE GENOMIC DNA]</scope>
    <source>
        <strain evidence="5 6">cv. Gransden 2004</strain>
    </source>
</reference>
<dbReference type="EnsemblPlants" id="Pp3c13_11750V3.2">
    <property type="protein sequence ID" value="Pp3c13_11750V3.2"/>
    <property type="gene ID" value="Pp3c13_11750"/>
</dbReference>
<evidence type="ECO:0000313" key="6">
    <source>
        <dbReference type="Proteomes" id="UP000006727"/>
    </source>
</evidence>
<accession>A0A2K1JLK1</accession>
<dbReference type="SMART" id="SM00248">
    <property type="entry name" value="ANK"/>
    <property type="match status" value="4"/>
</dbReference>
<proteinExistence type="predicted"/>
<feature type="region of interest" description="Disordered" evidence="2">
    <location>
        <begin position="473"/>
        <end position="500"/>
    </location>
</feature>
<dbReference type="RefSeq" id="XP_024392879.1">
    <property type="nucleotide sequence ID" value="XM_024537111.2"/>
</dbReference>
<protein>
    <recommendedName>
        <fullName evidence="3">DOG1 domain-containing protein</fullName>
    </recommendedName>
</protein>
<dbReference type="PANTHER" id="PTHR46354">
    <property type="entry name" value="DOG1 DOMAIN-CONTAINING PROTEIN"/>
    <property type="match status" value="1"/>
</dbReference>
<evidence type="ECO:0000313" key="4">
    <source>
        <dbReference type="EMBL" id="PNR42417.1"/>
    </source>
</evidence>
<dbReference type="PROSITE" id="PS50297">
    <property type="entry name" value="ANK_REP_REGION"/>
    <property type="match status" value="3"/>
</dbReference>
<dbReference type="RefSeq" id="XP_024392877.1">
    <property type="nucleotide sequence ID" value="XM_024537109.1"/>
</dbReference>
<dbReference type="Gramene" id="Pp3c13_11750V3.1">
    <property type="protein sequence ID" value="Pp3c13_11750V3.1"/>
    <property type="gene ID" value="Pp3c13_11750"/>
</dbReference>
<dbReference type="InterPro" id="IPR025422">
    <property type="entry name" value="TGA_domain"/>
</dbReference>
<dbReference type="AlphaFoldDB" id="A0A2K1JLK1"/>
<evidence type="ECO:0000313" key="5">
    <source>
        <dbReference type="EnsemblPlants" id="Pp3c13_11750V3.1"/>
    </source>
</evidence>
<dbReference type="GO" id="GO:0043565">
    <property type="term" value="F:sequence-specific DNA binding"/>
    <property type="evidence" value="ECO:0007669"/>
    <property type="project" value="InterPro"/>
</dbReference>
<dbReference type="InterPro" id="IPR051886">
    <property type="entry name" value="Seed_Dev/Stress_Resp_Reg"/>
</dbReference>
<dbReference type="RefSeq" id="XP_024392881.1">
    <property type="nucleotide sequence ID" value="XM_024537113.2"/>
</dbReference>
<dbReference type="EMBL" id="ABEU02000013">
    <property type="protein sequence ID" value="PNR42417.1"/>
    <property type="molecule type" value="Genomic_DNA"/>
</dbReference>
<dbReference type="Gramene" id="Pp3c13_11750V3.2">
    <property type="protein sequence ID" value="Pp3c13_11750V3.2"/>
    <property type="gene ID" value="Pp3c13_11750"/>
</dbReference>
<dbReference type="Pfam" id="PF13637">
    <property type="entry name" value="Ank_4"/>
    <property type="match status" value="1"/>
</dbReference>
<name>A0A2K1JLK1_PHYPA</name>
<dbReference type="Gene3D" id="1.25.40.20">
    <property type="entry name" value="Ankyrin repeat-containing domain"/>
    <property type="match status" value="2"/>
</dbReference>
<sequence length="511" mass="56136">MMGDAARLTLYPSKAKVPIDMGDETESKPSYLSIPSFRRFHNVWVGQEDALLSELKAALENPTTEQGFARLVRKCYQHFSEAVNAKIRASHEDVTYVTSGAWKTPLEAGLMWMGGWRPRTAIVLAYSLMGIQIENELQQLLEGIILQSMATLTAKQLARLDAIQQYTSTKEKEISNRLSVLQILVADQQTIRATIADPPSESSNMAVTRDAMEPKLTGLQDLFIEAEKLRLRTLQELFAVLSPIQAAQYIVAAIQVAKAFCKLGEQFQEAHSGDANGRSSRDSGSNVWDIAFQGDVKRLREALDMGLDPSDIDYEGRTPLHLAAGKGHLECVALLVERGAEINVKDNDGVTPLLDALKGGHDEAAKFLRNNGARPDVKDAGNELCKAAACGDMEFLERLVEAGVDPNETDYSQRTPLHIVAAEGTAKDAEFLVHNGADVLAKDRHGYTPVDEARDTNNNATLRVLEAAVLQRQQELDDEDDTSDETSSSSPFDNKDDVDMVLTEEDQCSAC</sequence>
<reference evidence="5" key="3">
    <citation type="submission" date="2020-12" db="UniProtKB">
        <authorList>
            <consortium name="EnsemblPlants"/>
        </authorList>
    </citation>
    <scope>IDENTIFICATION</scope>
</reference>
<dbReference type="InterPro" id="IPR036770">
    <property type="entry name" value="Ankyrin_rpt-contain_sf"/>
</dbReference>
<dbReference type="Pfam" id="PF12796">
    <property type="entry name" value="Ank_2"/>
    <property type="match status" value="1"/>
</dbReference>
<dbReference type="PaxDb" id="3218-PP1S5_255V6.1"/>
<feature type="domain" description="DOG1" evidence="3">
    <location>
        <begin position="34"/>
        <end position="270"/>
    </location>
</feature>
<dbReference type="PROSITE" id="PS51806">
    <property type="entry name" value="DOG1"/>
    <property type="match status" value="1"/>
</dbReference>
<dbReference type="Proteomes" id="UP000006727">
    <property type="component" value="Chromosome 13"/>
</dbReference>
<dbReference type="GO" id="GO:0006351">
    <property type="term" value="P:DNA-templated transcription"/>
    <property type="evidence" value="ECO:0007669"/>
    <property type="project" value="InterPro"/>
</dbReference>
<feature type="repeat" description="ANK" evidence="1">
    <location>
        <begin position="348"/>
        <end position="380"/>
    </location>
</feature>
<keyword evidence="1" id="KW-0040">ANK repeat</keyword>
<dbReference type="STRING" id="3218.A0A2K1JLK1"/>
<dbReference type="Pfam" id="PF14144">
    <property type="entry name" value="DOG1"/>
    <property type="match status" value="1"/>
</dbReference>